<dbReference type="AlphaFoldDB" id="A0ABD3MIC5"/>
<evidence type="ECO:0000313" key="1">
    <source>
        <dbReference type="EMBL" id="KAL3763774.1"/>
    </source>
</evidence>
<evidence type="ECO:0000313" key="2">
    <source>
        <dbReference type="Proteomes" id="UP001530315"/>
    </source>
</evidence>
<keyword evidence="2" id="KW-1185">Reference proteome</keyword>
<sequence length="80" mass="9047">MVCARKFVESNSTLMKVIRLGFATQRLSHYACESSVLSKEQQVYHVDAGEFNGGQHFNSAEEWVAMLLHGKASLPRLCRF</sequence>
<accession>A0ABD3MIC5</accession>
<proteinExistence type="predicted"/>
<name>A0ABD3MIC5_9STRA</name>
<reference evidence="1 2" key="1">
    <citation type="submission" date="2024-10" db="EMBL/GenBank/DDBJ databases">
        <title>Updated reference genomes for cyclostephanoid diatoms.</title>
        <authorList>
            <person name="Roberts W.R."/>
            <person name="Alverson A.J."/>
        </authorList>
    </citation>
    <scope>NUCLEOTIDE SEQUENCE [LARGE SCALE GENOMIC DNA]</scope>
    <source>
        <strain evidence="1 2">AJA276-08</strain>
    </source>
</reference>
<dbReference type="EMBL" id="JALLAZ020001793">
    <property type="protein sequence ID" value="KAL3763774.1"/>
    <property type="molecule type" value="Genomic_DNA"/>
</dbReference>
<dbReference type="Proteomes" id="UP001530315">
    <property type="component" value="Unassembled WGS sequence"/>
</dbReference>
<protein>
    <submittedName>
        <fullName evidence="1">Uncharacterized protein</fullName>
    </submittedName>
</protein>
<comment type="caution">
    <text evidence="1">The sequence shown here is derived from an EMBL/GenBank/DDBJ whole genome shotgun (WGS) entry which is preliminary data.</text>
</comment>
<gene>
    <name evidence="1" type="ORF">ACHAW5_000347</name>
</gene>
<organism evidence="1 2">
    <name type="scientific">Stephanodiscus triporus</name>
    <dbReference type="NCBI Taxonomy" id="2934178"/>
    <lineage>
        <taxon>Eukaryota</taxon>
        <taxon>Sar</taxon>
        <taxon>Stramenopiles</taxon>
        <taxon>Ochrophyta</taxon>
        <taxon>Bacillariophyta</taxon>
        <taxon>Coscinodiscophyceae</taxon>
        <taxon>Thalassiosirophycidae</taxon>
        <taxon>Stephanodiscales</taxon>
        <taxon>Stephanodiscaceae</taxon>
        <taxon>Stephanodiscus</taxon>
    </lineage>
</organism>